<evidence type="ECO:0000313" key="11">
    <source>
        <dbReference type="Proteomes" id="UP001527866"/>
    </source>
</evidence>
<dbReference type="InterPro" id="IPR050131">
    <property type="entry name" value="Peptidase_S8_subtilisin-like"/>
</dbReference>
<dbReference type="EMBL" id="JAQFWQ010000002">
    <property type="protein sequence ID" value="MDA2809221.1"/>
    <property type="molecule type" value="Genomic_DNA"/>
</dbReference>
<dbReference type="PANTHER" id="PTHR43806">
    <property type="entry name" value="PEPTIDASE S8"/>
    <property type="match status" value="1"/>
</dbReference>
<evidence type="ECO:0000256" key="8">
    <source>
        <dbReference type="SAM" id="SignalP"/>
    </source>
</evidence>
<dbReference type="SUPFAM" id="SSF52743">
    <property type="entry name" value="Subtilisin-like"/>
    <property type="match status" value="1"/>
</dbReference>
<evidence type="ECO:0000256" key="2">
    <source>
        <dbReference type="ARBA" id="ARBA00022670"/>
    </source>
</evidence>
<evidence type="ECO:0000256" key="4">
    <source>
        <dbReference type="ARBA" id="ARBA00022825"/>
    </source>
</evidence>
<comment type="caution">
    <text evidence="10">The sequence shown here is derived from an EMBL/GenBank/DDBJ whole genome shotgun (WGS) entry which is preliminary data.</text>
</comment>
<evidence type="ECO:0000259" key="9">
    <source>
        <dbReference type="Pfam" id="PF00082"/>
    </source>
</evidence>
<feature type="signal peptide" evidence="8">
    <location>
        <begin position="1"/>
        <end position="36"/>
    </location>
</feature>
<dbReference type="PRINTS" id="PR00723">
    <property type="entry name" value="SUBTILISIN"/>
</dbReference>
<gene>
    <name evidence="10" type="ORF">O4J56_01105</name>
</gene>
<reference evidence="10 11" key="1">
    <citation type="submission" date="2023-01" db="EMBL/GenBank/DDBJ databases">
        <title>Draft genome sequence of Nocardiopsis sp. RSe5-2 isolated from halophytes.</title>
        <authorList>
            <person name="Duangmal K."/>
            <person name="Chantavorakit T."/>
        </authorList>
    </citation>
    <scope>NUCLEOTIDE SEQUENCE [LARGE SCALE GENOMIC DNA]</scope>
    <source>
        <strain evidence="10 11">RSe5-2</strain>
    </source>
</reference>
<proteinExistence type="inferred from homology"/>
<keyword evidence="7" id="KW-0472">Membrane</keyword>
<dbReference type="InterPro" id="IPR036852">
    <property type="entry name" value="Peptidase_S8/S53_dom_sf"/>
</dbReference>
<feature type="transmembrane region" description="Helical" evidence="7">
    <location>
        <begin position="379"/>
        <end position="399"/>
    </location>
</feature>
<dbReference type="Pfam" id="PF00082">
    <property type="entry name" value="Peptidase_S8"/>
    <property type="match status" value="1"/>
</dbReference>
<evidence type="ECO:0000256" key="5">
    <source>
        <dbReference type="PROSITE-ProRule" id="PRU01240"/>
    </source>
</evidence>
<sequence length="407" mass="37886">MASVLGGRPGLRSGAAAVLAAAVVAVSVGGPAGASADTGGSEGGGSDSPTALPEAAMVAEGGECLPPSETVIDREVWTEGALGLPEARGFADGGGVTVAVVGSGVDDTAAALDGAVDGAGEDCVGFGTFLAGIVAARGQDDSGMVGVAPAARVLAVGVTDDRGVADAQDLAGGIESAVGDGADVVLVGAPVPAAGGDTGIGAALRTAADADALVVAPATVPTDGGPVAALPGPGPGVLAVAATGPDGAPAESEPAVDADGEPVRADLAAPGRAAMGVGPGGDGHFTSGGDAVAAAFVAGTAALLRSHEPDLDAGAVAERLTSTAYPAPGAASEALLGAGTLDPVAALTAVPAPREAGAAPEAAAFSPDPPTPPTVGRTLAVAGGSALLILVLAVGAAAVRHGRTRRT</sequence>
<keyword evidence="3" id="KW-0378">Hydrolase</keyword>
<evidence type="ECO:0000256" key="3">
    <source>
        <dbReference type="ARBA" id="ARBA00022801"/>
    </source>
</evidence>
<feature type="domain" description="Peptidase S8/S53" evidence="9">
    <location>
        <begin position="93"/>
        <end position="339"/>
    </location>
</feature>
<keyword evidence="4" id="KW-0720">Serine protease</keyword>
<name>A0ABT4TX04_9ACTN</name>
<comment type="caution">
    <text evidence="5">Lacks conserved residue(s) required for the propagation of feature annotation.</text>
</comment>
<dbReference type="InterPro" id="IPR015500">
    <property type="entry name" value="Peptidase_S8_subtilisin-rel"/>
</dbReference>
<comment type="similarity">
    <text evidence="1 5">Belongs to the peptidase S8 family.</text>
</comment>
<keyword evidence="2" id="KW-0645">Protease</keyword>
<dbReference type="InterPro" id="IPR000209">
    <property type="entry name" value="Peptidase_S8/S53_dom"/>
</dbReference>
<feature type="region of interest" description="Disordered" evidence="6">
    <location>
        <begin position="33"/>
        <end position="52"/>
    </location>
</feature>
<evidence type="ECO:0000256" key="6">
    <source>
        <dbReference type="SAM" id="MobiDB-lite"/>
    </source>
</evidence>
<evidence type="ECO:0000256" key="1">
    <source>
        <dbReference type="ARBA" id="ARBA00011073"/>
    </source>
</evidence>
<dbReference type="PANTHER" id="PTHR43806:SF11">
    <property type="entry name" value="CEREVISIN-RELATED"/>
    <property type="match status" value="1"/>
</dbReference>
<protein>
    <submittedName>
        <fullName evidence="10">S8 family serine peptidase</fullName>
    </submittedName>
</protein>
<keyword evidence="7" id="KW-0812">Transmembrane</keyword>
<organism evidence="10 11">
    <name type="scientific">Nocardiopsis endophytica</name>
    <dbReference type="NCBI Taxonomy" id="3018445"/>
    <lineage>
        <taxon>Bacteria</taxon>
        <taxon>Bacillati</taxon>
        <taxon>Actinomycetota</taxon>
        <taxon>Actinomycetes</taxon>
        <taxon>Streptosporangiales</taxon>
        <taxon>Nocardiopsidaceae</taxon>
        <taxon>Nocardiopsis</taxon>
    </lineage>
</organism>
<keyword evidence="7" id="KW-1133">Transmembrane helix</keyword>
<keyword evidence="11" id="KW-1185">Reference proteome</keyword>
<evidence type="ECO:0000313" key="10">
    <source>
        <dbReference type="EMBL" id="MDA2809221.1"/>
    </source>
</evidence>
<dbReference type="PROSITE" id="PS51892">
    <property type="entry name" value="SUBTILASE"/>
    <property type="match status" value="1"/>
</dbReference>
<feature type="chain" id="PRO_5047176591" evidence="8">
    <location>
        <begin position="37"/>
        <end position="407"/>
    </location>
</feature>
<dbReference type="Proteomes" id="UP001527866">
    <property type="component" value="Unassembled WGS sequence"/>
</dbReference>
<accession>A0ABT4TX04</accession>
<keyword evidence="8" id="KW-0732">Signal</keyword>
<dbReference type="Gene3D" id="3.40.50.200">
    <property type="entry name" value="Peptidase S8/S53 domain"/>
    <property type="match status" value="1"/>
</dbReference>
<evidence type="ECO:0000256" key="7">
    <source>
        <dbReference type="SAM" id="Phobius"/>
    </source>
</evidence>